<evidence type="ECO:0000256" key="8">
    <source>
        <dbReference type="HAMAP-Rule" id="MF_00222"/>
    </source>
</evidence>
<dbReference type="GO" id="GO:0004764">
    <property type="term" value="F:shikimate 3-dehydrogenase (NADP+) activity"/>
    <property type="evidence" value="ECO:0007669"/>
    <property type="project" value="UniProtKB-UniRule"/>
</dbReference>
<dbReference type="InterPro" id="IPR020550">
    <property type="entry name" value="Inositol_monophosphatase_CS"/>
</dbReference>
<feature type="binding site" evidence="8">
    <location>
        <position position="89"/>
    </location>
    <ligand>
        <name>shikimate</name>
        <dbReference type="ChEBI" id="CHEBI:36208"/>
    </ligand>
</feature>
<comment type="function">
    <text evidence="8">Involved in the biosynthesis of the chorismate, which leads to the biosynthesis of aromatic amino acids. Catalyzes the reversible NADPH linked reduction of 3-dehydroshikimate (DHSA) to yield shikimate (SA).</text>
</comment>
<dbReference type="SUPFAM" id="SSF53223">
    <property type="entry name" value="Aminoacid dehydrogenase-like, N-terminal domain"/>
    <property type="match status" value="1"/>
</dbReference>
<evidence type="ECO:0000256" key="4">
    <source>
        <dbReference type="ARBA" id="ARBA00022857"/>
    </source>
</evidence>
<feature type="binding site" evidence="8">
    <location>
        <position position="242"/>
    </location>
    <ligand>
        <name>NADP(+)</name>
        <dbReference type="ChEBI" id="CHEBI:58349"/>
    </ligand>
</feature>
<accession>A0A7Z0HWS1</accession>
<reference evidence="12 13" key="1">
    <citation type="journal article" date="2000" name="Arch. Microbiol.">
        <title>Rhodobaca bogoriensis gen. nov. and sp. nov., an alkaliphilic purple nonsulfur bacterium from African Rift Valley soda lakes.</title>
        <authorList>
            <person name="Milford A.D."/>
            <person name="Achenbach L.A."/>
            <person name="Jung D.O."/>
            <person name="Madigan M.T."/>
        </authorList>
    </citation>
    <scope>NUCLEOTIDE SEQUENCE [LARGE SCALE GENOMIC DNA]</scope>
    <source>
        <strain evidence="12 13">2376</strain>
    </source>
</reference>
<comment type="caution">
    <text evidence="12">The sequence shown here is derived from an EMBL/GenBank/DDBJ whole genome shotgun (WGS) entry which is preliminary data.</text>
</comment>
<dbReference type="Pfam" id="PF18317">
    <property type="entry name" value="SDH_C"/>
    <property type="match status" value="1"/>
</dbReference>
<comment type="pathway">
    <text evidence="1 8">Metabolic intermediate biosynthesis; chorismate biosynthesis; chorismate from D-erythrose 4-phosphate and phosphoenolpyruvate: step 4/7.</text>
</comment>
<feature type="binding site" evidence="8">
    <location>
        <position position="219"/>
    </location>
    <ligand>
        <name>NADP(+)</name>
        <dbReference type="ChEBI" id="CHEBI:58349"/>
    </ligand>
</feature>
<dbReference type="PANTHER" id="PTHR21089:SF1">
    <property type="entry name" value="BIFUNCTIONAL 3-DEHYDROQUINATE DEHYDRATASE_SHIKIMATE DEHYDROGENASE, CHLOROPLASTIC"/>
    <property type="match status" value="1"/>
</dbReference>
<dbReference type="Pfam" id="PF08501">
    <property type="entry name" value="Shikimate_dh_N"/>
    <property type="match status" value="1"/>
</dbReference>
<dbReference type="InterPro" id="IPR013708">
    <property type="entry name" value="Shikimate_DH-bd_N"/>
</dbReference>
<evidence type="ECO:0000256" key="5">
    <source>
        <dbReference type="ARBA" id="ARBA00023002"/>
    </source>
</evidence>
<dbReference type="GO" id="GO:0009073">
    <property type="term" value="P:aromatic amino acid family biosynthetic process"/>
    <property type="evidence" value="ECO:0007669"/>
    <property type="project" value="UniProtKB-KW"/>
</dbReference>
<evidence type="ECO:0000256" key="7">
    <source>
        <dbReference type="ARBA" id="ARBA00049442"/>
    </source>
</evidence>
<comment type="caution">
    <text evidence="8">Lacks conserved residue(s) required for the propagation of feature annotation.</text>
</comment>
<feature type="binding site" evidence="8">
    <location>
        <position position="221"/>
    </location>
    <ligand>
        <name>shikimate</name>
        <dbReference type="ChEBI" id="CHEBI:36208"/>
    </ligand>
</feature>
<dbReference type="InterPro" id="IPR046346">
    <property type="entry name" value="Aminoacid_DH-like_N_sf"/>
</dbReference>
<dbReference type="NCBIfam" id="TIGR00507">
    <property type="entry name" value="aroE"/>
    <property type="match status" value="1"/>
</dbReference>
<dbReference type="InterPro" id="IPR041121">
    <property type="entry name" value="SDH_C"/>
</dbReference>
<feature type="domain" description="SDH C-terminal" evidence="11">
    <location>
        <begin position="242"/>
        <end position="272"/>
    </location>
</feature>
<evidence type="ECO:0000259" key="10">
    <source>
        <dbReference type="Pfam" id="PF08501"/>
    </source>
</evidence>
<organism evidence="12 13">
    <name type="scientific">Rhabdonatronobacter sediminivivens</name>
    <dbReference type="NCBI Taxonomy" id="2743469"/>
    <lineage>
        <taxon>Bacteria</taxon>
        <taxon>Pseudomonadati</taxon>
        <taxon>Pseudomonadota</taxon>
        <taxon>Alphaproteobacteria</taxon>
        <taxon>Rhodobacterales</taxon>
        <taxon>Paracoccaceae</taxon>
        <taxon>Rhabdonatronobacter</taxon>
    </lineage>
</organism>
<dbReference type="GO" id="GO:0050661">
    <property type="term" value="F:NADP binding"/>
    <property type="evidence" value="ECO:0007669"/>
    <property type="project" value="InterPro"/>
</dbReference>
<feature type="binding site" evidence="8">
    <location>
        <position position="104"/>
    </location>
    <ligand>
        <name>shikimate</name>
        <dbReference type="ChEBI" id="CHEBI:36208"/>
    </ligand>
</feature>
<evidence type="ECO:0000313" key="13">
    <source>
        <dbReference type="Proteomes" id="UP000529417"/>
    </source>
</evidence>
<dbReference type="RefSeq" id="WP_179904464.1">
    <property type="nucleotide sequence ID" value="NZ_JACBXS010000003.1"/>
</dbReference>
<dbReference type="Gene3D" id="3.40.50.10860">
    <property type="entry name" value="Leucine Dehydrogenase, chain A, domain 1"/>
    <property type="match status" value="1"/>
</dbReference>
<proteinExistence type="inferred from homology"/>
<comment type="similarity">
    <text evidence="8">Belongs to the shikimate dehydrogenase family.</text>
</comment>
<dbReference type="CDD" id="cd01065">
    <property type="entry name" value="NAD_bind_Shikimate_DH"/>
    <property type="match status" value="1"/>
</dbReference>
<evidence type="ECO:0000256" key="1">
    <source>
        <dbReference type="ARBA" id="ARBA00004871"/>
    </source>
</evidence>
<feature type="binding site" evidence="8">
    <location>
        <begin position="130"/>
        <end position="134"/>
    </location>
    <ligand>
        <name>NADP(+)</name>
        <dbReference type="ChEBI" id="CHEBI:58349"/>
    </ligand>
</feature>
<dbReference type="InterPro" id="IPR022893">
    <property type="entry name" value="Shikimate_DH_fam"/>
</dbReference>
<dbReference type="GO" id="GO:0046854">
    <property type="term" value="P:phosphatidylinositol phosphate biosynthetic process"/>
    <property type="evidence" value="ECO:0007669"/>
    <property type="project" value="InterPro"/>
</dbReference>
<dbReference type="Pfam" id="PF01488">
    <property type="entry name" value="Shikimate_DH"/>
    <property type="match status" value="1"/>
</dbReference>
<keyword evidence="5 8" id="KW-0560">Oxidoreductase</keyword>
<protein>
    <recommendedName>
        <fullName evidence="2 8">Shikimate dehydrogenase (NADP(+))</fullName>
        <shortName evidence="8">SDH</shortName>
        <ecNumber evidence="2 8">1.1.1.25</ecNumber>
    </recommendedName>
</protein>
<dbReference type="AlphaFoldDB" id="A0A7Z0HWS1"/>
<keyword evidence="4 8" id="KW-0521">NADP</keyword>
<evidence type="ECO:0000259" key="11">
    <source>
        <dbReference type="Pfam" id="PF18317"/>
    </source>
</evidence>
<name>A0A7Z0HWS1_9RHOB</name>
<dbReference type="GO" id="GO:0005829">
    <property type="term" value="C:cytosol"/>
    <property type="evidence" value="ECO:0007669"/>
    <property type="project" value="TreeGrafter"/>
</dbReference>
<dbReference type="PROSITE" id="PS00630">
    <property type="entry name" value="IMP_2"/>
    <property type="match status" value="1"/>
</dbReference>
<dbReference type="EMBL" id="JACBXS010000003">
    <property type="protein sequence ID" value="NYS23756.1"/>
    <property type="molecule type" value="Genomic_DNA"/>
</dbReference>
<dbReference type="PANTHER" id="PTHR21089">
    <property type="entry name" value="SHIKIMATE DEHYDROGENASE"/>
    <property type="match status" value="1"/>
</dbReference>
<dbReference type="InterPro" id="IPR011342">
    <property type="entry name" value="Shikimate_DH"/>
</dbReference>
<comment type="subunit">
    <text evidence="8">Homodimer.</text>
</comment>
<dbReference type="HAMAP" id="MF_00222">
    <property type="entry name" value="Shikimate_DH_AroE"/>
    <property type="match status" value="1"/>
</dbReference>
<feature type="binding site" evidence="8">
    <location>
        <position position="64"/>
    </location>
    <ligand>
        <name>shikimate</name>
        <dbReference type="ChEBI" id="CHEBI:36208"/>
    </ligand>
</feature>
<sequence>MTTVPLAGVIGAPIGHSKSPLLHGHWLRVLGIRGHYVPLDIAAEDLTTCLATLPRMGFRGVNVTIPHKEAVLPLAAEVSARARRIGAANTLTFGTGGFHADNTDGEGFMENLRQGAPGWDPAAGPALVLGAGGASRAVVVALQDAGVPEIRLCNRTLTRAQALAREFGAPVTVVDWADKAVAAGDAALLVNTTSLGMQGQSPLDLRPDALNPQALVTDIVYSPLETPLLQIARARGCRTVDGLGMLLHQAVPGFERWFGQRPSVTDELRAAVLAG</sequence>
<feature type="binding site" evidence="8">
    <location>
        <begin position="17"/>
        <end position="19"/>
    </location>
    <ligand>
        <name>shikimate</name>
        <dbReference type="ChEBI" id="CHEBI:36208"/>
    </ligand>
</feature>
<dbReference type="UniPathway" id="UPA00053">
    <property type="reaction ID" value="UER00087"/>
</dbReference>
<feature type="domain" description="Quinate/shikimate 5-dehydrogenase/glutamyl-tRNA reductase" evidence="9">
    <location>
        <begin position="126"/>
        <end position="178"/>
    </location>
</feature>
<dbReference type="NCBIfam" id="NF001312">
    <property type="entry name" value="PRK00258.1-4"/>
    <property type="match status" value="1"/>
</dbReference>
<dbReference type="Gene3D" id="3.40.50.720">
    <property type="entry name" value="NAD(P)-binding Rossmann-like Domain"/>
    <property type="match status" value="1"/>
</dbReference>
<evidence type="ECO:0000256" key="2">
    <source>
        <dbReference type="ARBA" id="ARBA00012962"/>
    </source>
</evidence>
<feature type="active site" description="Proton acceptor" evidence="8">
    <location>
        <position position="68"/>
    </location>
</feature>
<dbReference type="GO" id="GO:0019632">
    <property type="term" value="P:shikimate metabolic process"/>
    <property type="evidence" value="ECO:0007669"/>
    <property type="project" value="InterPro"/>
</dbReference>
<evidence type="ECO:0000256" key="6">
    <source>
        <dbReference type="ARBA" id="ARBA00023141"/>
    </source>
</evidence>
<evidence type="ECO:0000256" key="3">
    <source>
        <dbReference type="ARBA" id="ARBA00022605"/>
    </source>
</evidence>
<keyword evidence="6 8" id="KW-0057">Aromatic amino acid biosynthesis</keyword>
<dbReference type="InterPro" id="IPR006151">
    <property type="entry name" value="Shikm_DH/Glu-tRNA_Rdtase"/>
</dbReference>
<dbReference type="InterPro" id="IPR036291">
    <property type="entry name" value="NAD(P)-bd_dom_sf"/>
</dbReference>
<dbReference type="EC" id="1.1.1.25" evidence="2 8"/>
<dbReference type="SUPFAM" id="SSF51735">
    <property type="entry name" value="NAD(P)-binding Rossmann-fold domains"/>
    <property type="match status" value="1"/>
</dbReference>
<feature type="binding site" evidence="8">
    <location>
        <position position="249"/>
    </location>
    <ligand>
        <name>shikimate</name>
        <dbReference type="ChEBI" id="CHEBI:36208"/>
    </ligand>
</feature>
<feature type="domain" description="Shikimate dehydrogenase substrate binding N-terminal" evidence="10">
    <location>
        <begin position="9"/>
        <end position="91"/>
    </location>
</feature>
<dbReference type="Proteomes" id="UP000529417">
    <property type="component" value="Unassembled WGS sequence"/>
</dbReference>
<keyword evidence="3 8" id="KW-0028">Amino-acid biosynthesis</keyword>
<keyword evidence="13" id="KW-1185">Reference proteome</keyword>
<feature type="binding site" evidence="8">
    <location>
        <begin position="154"/>
        <end position="159"/>
    </location>
    <ligand>
        <name>NADP(+)</name>
        <dbReference type="ChEBI" id="CHEBI:58349"/>
    </ligand>
</feature>
<evidence type="ECO:0000259" key="9">
    <source>
        <dbReference type="Pfam" id="PF01488"/>
    </source>
</evidence>
<gene>
    <name evidence="8" type="primary">aroE</name>
    <name evidence="12" type="ORF">HUK65_02040</name>
</gene>
<evidence type="ECO:0000313" key="12">
    <source>
        <dbReference type="EMBL" id="NYS23756.1"/>
    </source>
</evidence>
<dbReference type="GO" id="GO:0009423">
    <property type="term" value="P:chorismate biosynthetic process"/>
    <property type="evidence" value="ECO:0007669"/>
    <property type="project" value="UniProtKB-UniRule"/>
</dbReference>
<dbReference type="GO" id="GO:0008652">
    <property type="term" value="P:amino acid biosynthetic process"/>
    <property type="evidence" value="ECO:0007669"/>
    <property type="project" value="UniProtKB-KW"/>
</dbReference>
<comment type="catalytic activity">
    <reaction evidence="7 8">
        <text>shikimate + NADP(+) = 3-dehydroshikimate + NADPH + H(+)</text>
        <dbReference type="Rhea" id="RHEA:17737"/>
        <dbReference type="ChEBI" id="CHEBI:15378"/>
        <dbReference type="ChEBI" id="CHEBI:16630"/>
        <dbReference type="ChEBI" id="CHEBI:36208"/>
        <dbReference type="ChEBI" id="CHEBI:57783"/>
        <dbReference type="ChEBI" id="CHEBI:58349"/>
        <dbReference type="EC" id="1.1.1.25"/>
    </reaction>
</comment>